<reference evidence="2 3" key="1">
    <citation type="submission" date="2016-10" db="EMBL/GenBank/DDBJ databases">
        <authorList>
            <person name="de Groot N.N."/>
        </authorList>
    </citation>
    <scope>NUCLEOTIDE SEQUENCE [LARGE SCALE GENOMIC DNA]</scope>
    <source>
        <strain evidence="2 3">CGMCC 1.10238</strain>
    </source>
</reference>
<dbReference type="EMBL" id="CP076607">
    <property type="protein sequence ID" value="QWU16248.1"/>
    <property type="molecule type" value="Genomic_DNA"/>
</dbReference>
<dbReference type="RefSeq" id="WP_036601426.1">
    <property type="nucleotide sequence ID" value="NZ_CP076607.1"/>
</dbReference>
<accession>A0A1H8TJT9</accession>
<organism evidence="2 3">
    <name type="scientific">Paenibacillus sophorae</name>
    <dbReference type="NCBI Taxonomy" id="1333845"/>
    <lineage>
        <taxon>Bacteria</taxon>
        <taxon>Bacillati</taxon>
        <taxon>Bacillota</taxon>
        <taxon>Bacilli</taxon>
        <taxon>Bacillales</taxon>
        <taxon>Paenibacillaceae</taxon>
        <taxon>Paenibacillus</taxon>
    </lineage>
</organism>
<name>A0A1H8TJT9_9BACL</name>
<dbReference type="Proteomes" id="UP000198809">
    <property type="component" value="Unassembled WGS sequence"/>
</dbReference>
<dbReference type="Proteomes" id="UP000683429">
    <property type="component" value="Chromosome"/>
</dbReference>
<evidence type="ECO:0000313" key="2">
    <source>
        <dbReference type="EMBL" id="SEO91046.1"/>
    </source>
</evidence>
<evidence type="ECO:0000313" key="1">
    <source>
        <dbReference type="EMBL" id="QWU16248.1"/>
    </source>
</evidence>
<gene>
    <name evidence="1" type="ORF">KP014_02955</name>
    <name evidence="2" type="ORF">SAMN04487895_11489</name>
</gene>
<evidence type="ECO:0000313" key="3">
    <source>
        <dbReference type="Proteomes" id="UP000198809"/>
    </source>
</evidence>
<evidence type="ECO:0000313" key="4">
    <source>
        <dbReference type="Proteomes" id="UP000683429"/>
    </source>
</evidence>
<evidence type="ECO:0008006" key="5">
    <source>
        <dbReference type="Google" id="ProtNLM"/>
    </source>
</evidence>
<proteinExistence type="predicted"/>
<dbReference type="EMBL" id="FODH01000014">
    <property type="protein sequence ID" value="SEO91046.1"/>
    <property type="molecule type" value="Genomic_DNA"/>
</dbReference>
<reference evidence="1 4" key="2">
    <citation type="submission" date="2021-06" db="EMBL/GenBank/DDBJ databases">
        <title>Whole genome sequence of Paenibacillus sophorae DSM23020 for comparative genomics.</title>
        <authorList>
            <person name="Kim M.-J."/>
            <person name="Lee G."/>
            <person name="Shin J.-H."/>
        </authorList>
    </citation>
    <scope>NUCLEOTIDE SEQUENCE [LARGE SCALE GENOMIC DNA]</scope>
    <source>
        <strain evidence="1 4">DSM 23020</strain>
    </source>
</reference>
<sequence>MSNIQKVLVSLLNAELCDDCLSISANVIPRQTVYKICRSLFSNSEIHRHHGKCDHCHKTKTTNRLPDQSANTTTNVEVQKSPLEAAIRPWYWEGCVQSKVVNHLILNGYSICSVADTEARTSGKDIVAQSIEGKELWISVKGYPEKSQHTQARHWFSGAIFDLILYHGENPNVALGIALPDGFSTFKNLTPRMKWLKDAMPFQIYWVDETGIVKIE</sequence>
<dbReference type="OrthoDB" id="2380935at2"/>
<keyword evidence="4" id="KW-1185">Reference proteome</keyword>
<protein>
    <recommendedName>
        <fullName evidence="5">Restriction endonuclease</fullName>
    </recommendedName>
</protein>
<dbReference type="AlphaFoldDB" id="A0A1H8TJT9"/>